<gene>
    <name evidence="1" type="ORF">CLAFUR5_12769</name>
</gene>
<dbReference type="Proteomes" id="UP000756132">
    <property type="component" value="Chromosome 11"/>
</dbReference>
<proteinExistence type="predicted"/>
<evidence type="ECO:0000313" key="1">
    <source>
        <dbReference type="EMBL" id="UJO23881.1"/>
    </source>
</evidence>
<dbReference type="KEGG" id="ffu:CLAFUR5_12769"/>
<dbReference type="EMBL" id="CP090173">
    <property type="protein sequence ID" value="UJO23881.1"/>
    <property type="molecule type" value="Genomic_DNA"/>
</dbReference>
<evidence type="ECO:0000313" key="2">
    <source>
        <dbReference type="Proteomes" id="UP000756132"/>
    </source>
</evidence>
<reference evidence="1" key="2">
    <citation type="journal article" date="2022" name="Microb. Genom.">
        <title>A chromosome-scale genome assembly of the tomato pathogen Cladosporium fulvum reveals a compartmentalized genome architecture and the presence of a dispensable chromosome.</title>
        <authorList>
            <person name="Zaccaron A.Z."/>
            <person name="Chen L.H."/>
            <person name="Samaras A."/>
            <person name="Stergiopoulos I."/>
        </authorList>
    </citation>
    <scope>NUCLEOTIDE SEQUENCE</scope>
    <source>
        <strain evidence="1">Race5_Kim</strain>
    </source>
</reference>
<reference evidence="1" key="1">
    <citation type="submission" date="2021-12" db="EMBL/GenBank/DDBJ databases">
        <authorList>
            <person name="Zaccaron A."/>
            <person name="Stergiopoulos I."/>
        </authorList>
    </citation>
    <scope>NUCLEOTIDE SEQUENCE</scope>
    <source>
        <strain evidence="1">Race5_Kim</strain>
    </source>
</reference>
<accession>A0A9Q8PK23</accession>
<organism evidence="1 2">
    <name type="scientific">Passalora fulva</name>
    <name type="common">Tomato leaf mold</name>
    <name type="synonym">Cladosporium fulvum</name>
    <dbReference type="NCBI Taxonomy" id="5499"/>
    <lineage>
        <taxon>Eukaryota</taxon>
        <taxon>Fungi</taxon>
        <taxon>Dikarya</taxon>
        <taxon>Ascomycota</taxon>
        <taxon>Pezizomycotina</taxon>
        <taxon>Dothideomycetes</taxon>
        <taxon>Dothideomycetidae</taxon>
        <taxon>Mycosphaerellales</taxon>
        <taxon>Mycosphaerellaceae</taxon>
        <taxon>Fulvia</taxon>
    </lineage>
</organism>
<dbReference type="OrthoDB" id="10406869at2759"/>
<sequence length="195" mass="21718">MVLQITVSAPQDLDQALSNLTSTDEADKQLSLEVYAPLTGQVSPQDEDHRNASSFGVRLLEPLYDDWCHAIRALQPLRSSPNMTVVLDLTRAASREPNATNLVPHEARGLTRITALLRQRLGSKPAVVVGAPCWCVLRECEKHVVLPKGQSWPLNRSSHVPLEQSGIISGRETRCMTLATEHWDDEHWNFVEVPV</sequence>
<keyword evidence="2" id="KW-1185">Reference proteome</keyword>
<dbReference type="RefSeq" id="XP_047768247.1">
    <property type="nucleotide sequence ID" value="XM_047911917.1"/>
</dbReference>
<dbReference type="AlphaFoldDB" id="A0A9Q8PK23"/>
<name>A0A9Q8PK23_PASFU</name>
<dbReference type="GeneID" id="71992647"/>
<protein>
    <submittedName>
        <fullName evidence="1">Uncharacterized protein</fullName>
    </submittedName>
</protein>